<dbReference type="InterPro" id="IPR046867">
    <property type="entry name" value="AldOxase/xan_DH_MoCoBD2"/>
</dbReference>
<organism evidence="3 4">
    <name type="scientific">Marinobacter lutaoensis</name>
    <dbReference type="NCBI Taxonomy" id="135739"/>
    <lineage>
        <taxon>Bacteria</taxon>
        <taxon>Pseudomonadati</taxon>
        <taxon>Pseudomonadota</taxon>
        <taxon>Gammaproteobacteria</taxon>
        <taxon>Pseudomonadales</taxon>
        <taxon>Marinobacteraceae</taxon>
        <taxon>Marinobacter</taxon>
    </lineage>
</organism>
<dbReference type="RefSeq" id="WP_076724397.1">
    <property type="nucleotide sequence ID" value="NZ_MSCW01000006.1"/>
</dbReference>
<dbReference type="Pfam" id="PF20256">
    <property type="entry name" value="MoCoBD_2"/>
    <property type="match status" value="1"/>
</dbReference>
<feature type="compositionally biased region" description="Gly residues" evidence="1">
    <location>
        <begin position="443"/>
        <end position="462"/>
    </location>
</feature>
<protein>
    <recommendedName>
        <fullName evidence="2">Aldehyde oxidase/xanthine dehydrogenase a/b hammerhead domain-containing protein</fullName>
    </recommendedName>
</protein>
<dbReference type="PANTHER" id="PTHR11908">
    <property type="entry name" value="XANTHINE DEHYDROGENASE"/>
    <property type="match status" value="1"/>
</dbReference>
<proteinExistence type="predicted"/>
<dbReference type="PANTHER" id="PTHR11908:SF157">
    <property type="entry name" value="XANTHINE DEHYDROGENASE SUBUNIT D-RELATED"/>
    <property type="match status" value="1"/>
</dbReference>
<dbReference type="GO" id="GO:0005506">
    <property type="term" value="F:iron ion binding"/>
    <property type="evidence" value="ECO:0007669"/>
    <property type="project" value="InterPro"/>
</dbReference>
<dbReference type="Proteomes" id="UP000189339">
    <property type="component" value="Unassembled WGS sequence"/>
</dbReference>
<keyword evidence="4" id="KW-1185">Reference proteome</keyword>
<gene>
    <name evidence="3" type="ORF">BTO32_09515</name>
</gene>
<dbReference type="SUPFAM" id="SSF54665">
    <property type="entry name" value="CO dehydrogenase molybdoprotein N-domain-like"/>
    <property type="match status" value="1"/>
</dbReference>
<dbReference type="GO" id="GO:0016491">
    <property type="term" value="F:oxidoreductase activity"/>
    <property type="evidence" value="ECO:0007669"/>
    <property type="project" value="InterPro"/>
</dbReference>
<evidence type="ECO:0000256" key="1">
    <source>
        <dbReference type="SAM" id="MobiDB-lite"/>
    </source>
</evidence>
<dbReference type="AlphaFoldDB" id="A0A1V2DTG9"/>
<dbReference type="Gene3D" id="3.30.365.10">
    <property type="entry name" value="Aldehyde oxidase/xanthine dehydrogenase, molybdopterin binding domain"/>
    <property type="match status" value="5"/>
</dbReference>
<evidence type="ECO:0000313" key="3">
    <source>
        <dbReference type="EMBL" id="ONF43877.1"/>
    </source>
</evidence>
<dbReference type="InterPro" id="IPR008274">
    <property type="entry name" value="AldOxase/xan_DH_MoCoBD1"/>
</dbReference>
<dbReference type="InterPro" id="IPR000674">
    <property type="entry name" value="Ald_Oxase/Xan_DH_a/b"/>
</dbReference>
<comment type="caution">
    <text evidence="3">The sequence shown here is derived from an EMBL/GenBank/DDBJ whole genome shotgun (WGS) entry which is preliminary data.</text>
</comment>
<feature type="domain" description="Aldehyde oxidase/xanthine dehydrogenase a/b hammerhead" evidence="2">
    <location>
        <begin position="32"/>
        <end position="139"/>
    </location>
</feature>
<dbReference type="InterPro" id="IPR016208">
    <property type="entry name" value="Ald_Oxase/xanthine_DH-like"/>
</dbReference>
<dbReference type="InterPro" id="IPR036856">
    <property type="entry name" value="Ald_Oxase/Xan_DH_a/b_sf"/>
</dbReference>
<dbReference type="Pfam" id="PF02738">
    <property type="entry name" value="MoCoBD_1"/>
    <property type="match status" value="1"/>
</dbReference>
<dbReference type="EMBL" id="MSCW01000006">
    <property type="protein sequence ID" value="ONF43877.1"/>
    <property type="molecule type" value="Genomic_DNA"/>
</dbReference>
<accession>A0A1V2DTG9</accession>
<sequence length="758" mass="81023">MIPDTDLPVQTLGTDRQREHWWVGPETARRVAGRTAYATDVPPLDGLLHGAVLRCGVAHARVVSLDVRGARAMPGVRAVVTAEDVPGTNGFGIVLRDQPVLCRDRVRFEGDAVAAVAADTPEQARAALAAIEVTYEPLPIVGDALSAAEAWPLHEGGNLLAEHTLRRGELDAALARCALVVEQDYRTPRQMHAFMETEGGVAIPDGRGGLCVQVGCQSGHRDRLQLADILGLAPEQVTIRAVATGGAFGGKDELTVQPIAGLLALRTGRPVRLQLDRFESCRSGIKRHPVVARVTTGCDRDGRLLAHRVDAVLDTGAYASLGPAVLENYLDHATAPLYRIEAYQVHGRLLYTNNGVAGAFRGFGGNQATFAVESQMDALAARLGLTPVEFRRRNLRRPGEPGSRGQPVRWTRPPAELLHLAARSPLWRPSPGEDPRWLEGTGLAMGGQGNGLGDGLPDAGGGRLNLSPEGRIRVEFGFVDYGQNLTELVIRRVSEALPCAPEDIDVVLGRSDGPDSGPTSASRSTVVVDQVLRAVLPGWARRLCAEAARRAGLPPEALVCGPGGIWSRTPKRRLCRYRELAASLGPVPAEHRGDFPVAPGPTPPVGRFLQLLIATVARVAVDRLSGCVRVQALHHITAAGRVIHPPGYLGQIEGAAVMGLGMTLTEDMPTDDGRYRFDNLDQYLIPTLQDAPEQRVDVLDDTPADADYPVRGVGELGIEAVAPAIVAAIEAACGVRVRHLPVDPDRLLAALRDTEHPV</sequence>
<dbReference type="Pfam" id="PF01315">
    <property type="entry name" value="Ald_Xan_dh_C"/>
    <property type="match status" value="1"/>
</dbReference>
<dbReference type="OrthoDB" id="9767994at2"/>
<dbReference type="Gene3D" id="3.90.1170.50">
    <property type="entry name" value="Aldehyde oxidase/xanthine dehydrogenase, a/b hammerhead"/>
    <property type="match status" value="1"/>
</dbReference>
<name>A0A1V2DTG9_9GAMM</name>
<dbReference type="SMART" id="SM01008">
    <property type="entry name" value="Ald_Xan_dh_C"/>
    <property type="match status" value="1"/>
</dbReference>
<evidence type="ECO:0000259" key="2">
    <source>
        <dbReference type="SMART" id="SM01008"/>
    </source>
</evidence>
<evidence type="ECO:0000313" key="4">
    <source>
        <dbReference type="Proteomes" id="UP000189339"/>
    </source>
</evidence>
<dbReference type="SUPFAM" id="SSF56003">
    <property type="entry name" value="Molybdenum cofactor-binding domain"/>
    <property type="match status" value="1"/>
</dbReference>
<dbReference type="STRING" id="135739.BTO32_09515"/>
<dbReference type="InterPro" id="IPR037165">
    <property type="entry name" value="AldOxase/xan_DH_Mopterin-bd_sf"/>
</dbReference>
<reference evidence="3 4" key="1">
    <citation type="submission" date="2016-12" db="EMBL/GenBank/DDBJ databases">
        <title>Marinobacter lutaoensis whole genome sequencing.</title>
        <authorList>
            <person name="Verma A."/>
            <person name="Krishnamurthi S."/>
        </authorList>
    </citation>
    <scope>NUCLEOTIDE SEQUENCE [LARGE SCALE GENOMIC DNA]</scope>
    <source>
        <strain evidence="3 4">T5054</strain>
    </source>
</reference>
<feature type="region of interest" description="Disordered" evidence="1">
    <location>
        <begin position="421"/>
        <end position="462"/>
    </location>
</feature>